<dbReference type="SMART" id="SM00356">
    <property type="entry name" value="ZnF_C3H1"/>
    <property type="match status" value="1"/>
</dbReference>
<reference evidence="7" key="3">
    <citation type="submission" date="2020-06" db="EMBL/GenBank/DDBJ databases">
        <title>Helianthus annuus Genome sequencing and assembly Release 2.</title>
        <authorList>
            <person name="Gouzy J."/>
            <person name="Langlade N."/>
            <person name="Munos S."/>
        </authorList>
    </citation>
    <scope>NUCLEOTIDE SEQUENCE</scope>
    <source>
        <tissue evidence="7">Leaves</tissue>
    </source>
</reference>
<evidence type="ECO:0000256" key="3">
    <source>
        <dbReference type="ARBA" id="ARBA00022833"/>
    </source>
</evidence>
<protein>
    <submittedName>
        <fullName evidence="8">Putative zinc finger, CCCH-type</fullName>
    </submittedName>
    <submittedName>
        <fullName evidence="7">Transcription factor C3H family</fullName>
    </submittedName>
</protein>
<dbReference type="OrthoDB" id="410307at2759"/>
<dbReference type="GO" id="GO:0003677">
    <property type="term" value="F:DNA binding"/>
    <property type="evidence" value="ECO:0007669"/>
    <property type="project" value="UniProtKB-KW"/>
</dbReference>
<evidence type="ECO:0000259" key="6">
    <source>
        <dbReference type="PROSITE" id="PS50103"/>
    </source>
</evidence>
<dbReference type="InterPro" id="IPR045234">
    <property type="entry name" value="Unkempt-like"/>
</dbReference>
<dbReference type="Pfam" id="PF00642">
    <property type="entry name" value="zf-CCCH"/>
    <property type="match status" value="1"/>
</dbReference>
<name>A0A251STS3_HELAN</name>
<keyword evidence="2 5" id="KW-0863">Zinc-finger</keyword>
<dbReference type="PANTHER" id="PTHR14493">
    <property type="entry name" value="UNKEMPT FAMILY MEMBER"/>
    <property type="match status" value="1"/>
</dbReference>
<evidence type="ECO:0000256" key="1">
    <source>
        <dbReference type="ARBA" id="ARBA00022723"/>
    </source>
</evidence>
<dbReference type="PANTHER" id="PTHR14493:SF147">
    <property type="entry name" value="ZINC FINGER CCCH DOMAIN-CONTAINING PROTEIN 23"/>
    <property type="match status" value="1"/>
</dbReference>
<evidence type="ECO:0000256" key="2">
    <source>
        <dbReference type="ARBA" id="ARBA00022771"/>
    </source>
</evidence>
<dbReference type="InParanoid" id="A0A251STS3"/>
<keyword evidence="1 5" id="KW-0479">Metal-binding</keyword>
<reference evidence="8" key="2">
    <citation type="submission" date="2017-02" db="EMBL/GenBank/DDBJ databases">
        <title>Sunflower complete genome.</title>
        <authorList>
            <person name="Langlade N."/>
            <person name="Munos S."/>
        </authorList>
    </citation>
    <scope>NUCLEOTIDE SEQUENCE [LARGE SCALE GENOMIC DNA]</scope>
    <source>
        <tissue evidence="8">Leaves</tissue>
    </source>
</reference>
<dbReference type="Gramene" id="mRNA:HanXRQr2_Chr13g0596311">
    <property type="protein sequence ID" value="CDS:HanXRQr2_Chr13g0596311.1"/>
    <property type="gene ID" value="HanXRQr2_Chr13g0596311"/>
</dbReference>
<dbReference type="GO" id="GO:0008270">
    <property type="term" value="F:zinc ion binding"/>
    <property type="evidence" value="ECO:0007669"/>
    <property type="project" value="UniProtKB-KW"/>
</dbReference>
<dbReference type="Pfam" id="PF25512">
    <property type="entry name" value="zf-CCCH_AtC3H23"/>
    <property type="match status" value="1"/>
</dbReference>
<proteinExistence type="predicted"/>
<evidence type="ECO:0000256" key="4">
    <source>
        <dbReference type="ARBA" id="ARBA00023125"/>
    </source>
</evidence>
<accession>A0A251STS3</accession>
<evidence type="ECO:0000313" key="8">
    <source>
        <dbReference type="EMBL" id="OTG02220.1"/>
    </source>
</evidence>
<feature type="zinc finger region" description="C3H1-type" evidence="5">
    <location>
        <begin position="94"/>
        <end position="120"/>
    </location>
</feature>
<organism evidence="8 9">
    <name type="scientific">Helianthus annuus</name>
    <name type="common">Common sunflower</name>
    <dbReference type="NCBI Taxonomy" id="4232"/>
    <lineage>
        <taxon>Eukaryota</taxon>
        <taxon>Viridiplantae</taxon>
        <taxon>Streptophyta</taxon>
        <taxon>Embryophyta</taxon>
        <taxon>Tracheophyta</taxon>
        <taxon>Spermatophyta</taxon>
        <taxon>Magnoliopsida</taxon>
        <taxon>eudicotyledons</taxon>
        <taxon>Gunneridae</taxon>
        <taxon>Pentapetalae</taxon>
        <taxon>asterids</taxon>
        <taxon>campanulids</taxon>
        <taxon>Asterales</taxon>
        <taxon>Asteraceae</taxon>
        <taxon>Asteroideae</taxon>
        <taxon>Heliantheae alliance</taxon>
        <taxon>Heliantheae</taxon>
        <taxon>Helianthus</taxon>
    </lineage>
</organism>
<dbReference type="AlphaFoldDB" id="A0A251STS3"/>
<keyword evidence="3 5" id="KW-0862">Zinc</keyword>
<sequence>MIMKTKTLHPNPTVQIPPRNHLIFYNKHEMAAYDNVGDYEHNIVPVDTFACDHFRMYEFKIRMCSRAKSHDWIDCPYAHTGEKARRRDPRKYHYSGDPCPKFRNGTCGKGDACEFAHGVFECWLHPSRYRTQPCKDGVKCHRKICFFAHSTDQLRVNSVSQTESLTGQNSVSELVFSVPNSPDRLRVNSVNQTESLNSQNSVNELMFSVRDMEIGNTTRLMSMSLINGSGFCSTRSLSRIRPGFVSLPCTPTKPGADPFEQWDDGIIADERIMERVESGKEIRAKIYAKLCRENSLADRVGSFY</sequence>
<gene>
    <name evidence="8" type="ORF">HannXRQ_Chr13g0410621</name>
    <name evidence="7" type="ORF">HanXRQr2_Chr13g0596311</name>
</gene>
<dbReference type="PROSITE" id="PS50103">
    <property type="entry name" value="ZF_C3H1"/>
    <property type="match status" value="1"/>
</dbReference>
<evidence type="ECO:0000256" key="5">
    <source>
        <dbReference type="PROSITE-ProRule" id="PRU00723"/>
    </source>
</evidence>
<keyword evidence="9" id="KW-1185">Reference proteome</keyword>
<dbReference type="Gene3D" id="4.10.1000.10">
    <property type="entry name" value="Zinc finger, CCCH-type"/>
    <property type="match status" value="1"/>
</dbReference>
<dbReference type="EMBL" id="MNCJ02000328">
    <property type="protein sequence ID" value="KAF5774095.1"/>
    <property type="molecule type" value="Genomic_DNA"/>
</dbReference>
<dbReference type="InterPro" id="IPR000571">
    <property type="entry name" value="Znf_CCCH"/>
</dbReference>
<dbReference type="InterPro" id="IPR057444">
    <property type="entry name" value="Znf-CCCH_AtC3H23-like"/>
</dbReference>
<feature type="domain" description="C3H1-type" evidence="6">
    <location>
        <begin position="94"/>
        <end position="120"/>
    </location>
</feature>
<evidence type="ECO:0000313" key="7">
    <source>
        <dbReference type="EMBL" id="KAF5774095.1"/>
    </source>
</evidence>
<dbReference type="EMBL" id="CM007902">
    <property type="protein sequence ID" value="OTG02220.1"/>
    <property type="molecule type" value="Genomic_DNA"/>
</dbReference>
<reference evidence="7 9" key="1">
    <citation type="journal article" date="2017" name="Nature">
        <title>The sunflower genome provides insights into oil metabolism, flowering and Asterid evolution.</title>
        <authorList>
            <person name="Badouin H."/>
            <person name="Gouzy J."/>
            <person name="Grassa C.J."/>
            <person name="Murat F."/>
            <person name="Staton S.E."/>
            <person name="Cottret L."/>
            <person name="Lelandais-Briere C."/>
            <person name="Owens G.L."/>
            <person name="Carrere S."/>
            <person name="Mayjonade B."/>
            <person name="Legrand L."/>
            <person name="Gill N."/>
            <person name="Kane N.C."/>
            <person name="Bowers J.E."/>
            <person name="Hubner S."/>
            <person name="Bellec A."/>
            <person name="Berard A."/>
            <person name="Berges H."/>
            <person name="Blanchet N."/>
            <person name="Boniface M.C."/>
            <person name="Brunel D."/>
            <person name="Catrice O."/>
            <person name="Chaidir N."/>
            <person name="Claudel C."/>
            <person name="Donnadieu C."/>
            <person name="Faraut T."/>
            <person name="Fievet G."/>
            <person name="Helmstetter N."/>
            <person name="King M."/>
            <person name="Knapp S.J."/>
            <person name="Lai Z."/>
            <person name="Le Paslier M.C."/>
            <person name="Lippi Y."/>
            <person name="Lorenzon L."/>
            <person name="Mandel J.R."/>
            <person name="Marage G."/>
            <person name="Marchand G."/>
            <person name="Marquand E."/>
            <person name="Bret-Mestries E."/>
            <person name="Morien E."/>
            <person name="Nambeesan S."/>
            <person name="Nguyen T."/>
            <person name="Pegot-Espagnet P."/>
            <person name="Pouilly N."/>
            <person name="Raftis F."/>
            <person name="Sallet E."/>
            <person name="Schiex T."/>
            <person name="Thomas J."/>
            <person name="Vandecasteele C."/>
            <person name="Vares D."/>
            <person name="Vear F."/>
            <person name="Vautrin S."/>
            <person name="Crespi M."/>
            <person name="Mangin B."/>
            <person name="Burke J.M."/>
            <person name="Salse J."/>
            <person name="Munos S."/>
            <person name="Vincourt P."/>
            <person name="Rieseberg L.H."/>
            <person name="Langlade N.B."/>
        </authorList>
    </citation>
    <scope>NUCLEOTIDE SEQUENCE [LARGE SCALE GENOMIC DNA]</scope>
    <source>
        <strain evidence="9">cv. SF193</strain>
        <tissue evidence="7">Leaves</tissue>
    </source>
</reference>
<evidence type="ECO:0000313" key="9">
    <source>
        <dbReference type="Proteomes" id="UP000215914"/>
    </source>
</evidence>
<keyword evidence="4" id="KW-0238">DNA-binding</keyword>
<dbReference type="Proteomes" id="UP000215914">
    <property type="component" value="Chromosome 13"/>
</dbReference>